<evidence type="ECO:0000256" key="1">
    <source>
        <dbReference type="SAM" id="MobiDB-lite"/>
    </source>
</evidence>
<comment type="caution">
    <text evidence="2">The sequence shown here is derived from an EMBL/GenBank/DDBJ whole genome shotgun (WGS) entry which is preliminary data.</text>
</comment>
<gene>
    <name evidence="2" type="ORF">chiPu_0023216</name>
</gene>
<keyword evidence="3" id="KW-1185">Reference proteome</keyword>
<proteinExistence type="predicted"/>
<name>A0A401T9N2_CHIPU</name>
<evidence type="ECO:0000313" key="2">
    <source>
        <dbReference type="EMBL" id="GCC39349.1"/>
    </source>
</evidence>
<feature type="region of interest" description="Disordered" evidence="1">
    <location>
        <begin position="1"/>
        <end position="44"/>
    </location>
</feature>
<dbReference type="AlphaFoldDB" id="A0A401T9N2"/>
<dbReference type="EMBL" id="BEZZ01017410">
    <property type="protein sequence ID" value="GCC39349.1"/>
    <property type="molecule type" value="Genomic_DNA"/>
</dbReference>
<protein>
    <submittedName>
        <fullName evidence="2">Uncharacterized protein</fullName>
    </submittedName>
</protein>
<evidence type="ECO:0000313" key="3">
    <source>
        <dbReference type="Proteomes" id="UP000287033"/>
    </source>
</evidence>
<reference evidence="2 3" key="1">
    <citation type="journal article" date="2018" name="Nat. Ecol. Evol.">
        <title>Shark genomes provide insights into elasmobranch evolution and the origin of vertebrates.</title>
        <authorList>
            <person name="Hara Y"/>
            <person name="Yamaguchi K"/>
            <person name="Onimaru K"/>
            <person name="Kadota M"/>
            <person name="Koyanagi M"/>
            <person name="Keeley SD"/>
            <person name="Tatsumi K"/>
            <person name="Tanaka K"/>
            <person name="Motone F"/>
            <person name="Kageyama Y"/>
            <person name="Nozu R"/>
            <person name="Adachi N"/>
            <person name="Nishimura O"/>
            <person name="Nakagawa R"/>
            <person name="Tanegashima C"/>
            <person name="Kiyatake I"/>
            <person name="Matsumoto R"/>
            <person name="Murakumo K"/>
            <person name="Nishida K"/>
            <person name="Terakita A"/>
            <person name="Kuratani S"/>
            <person name="Sato K"/>
            <person name="Hyodo S Kuraku.S."/>
        </authorList>
    </citation>
    <scope>NUCLEOTIDE SEQUENCE [LARGE SCALE GENOMIC DNA]</scope>
</reference>
<accession>A0A401T9N2</accession>
<organism evidence="2 3">
    <name type="scientific">Chiloscyllium punctatum</name>
    <name type="common">Brownbanded bambooshark</name>
    <name type="synonym">Hemiscyllium punctatum</name>
    <dbReference type="NCBI Taxonomy" id="137246"/>
    <lineage>
        <taxon>Eukaryota</taxon>
        <taxon>Metazoa</taxon>
        <taxon>Chordata</taxon>
        <taxon>Craniata</taxon>
        <taxon>Vertebrata</taxon>
        <taxon>Chondrichthyes</taxon>
        <taxon>Elasmobranchii</taxon>
        <taxon>Galeomorphii</taxon>
        <taxon>Galeoidea</taxon>
        <taxon>Orectolobiformes</taxon>
        <taxon>Hemiscylliidae</taxon>
        <taxon>Chiloscyllium</taxon>
    </lineage>
</organism>
<sequence length="79" mass="8325">MLKSRQACRRSAGAGVAGEDDLVRTQPPRGEAGPVGGGPDQDFVPNAREGFGRRLLLLFRLVPDVLLMAGGLSESSCLM</sequence>
<dbReference type="Proteomes" id="UP000287033">
    <property type="component" value="Unassembled WGS sequence"/>
</dbReference>